<dbReference type="OrthoDB" id="3063693at2759"/>
<evidence type="ECO:0008006" key="5">
    <source>
        <dbReference type="Google" id="ProtNLM"/>
    </source>
</evidence>
<protein>
    <recommendedName>
        <fullName evidence="5">Mid2 domain-containing protein</fullName>
    </recommendedName>
</protein>
<feature type="region of interest" description="Disordered" evidence="1">
    <location>
        <begin position="239"/>
        <end position="291"/>
    </location>
</feature>
<dbReference type="Proteomes" id="UP000620124">
    <property type="component" value="Unassembled WGS sequence"/>
</dbReference>
<reference evidence="3" key="1">
    <citation type="submission" date="2020-05" db="EMBL/GenBank/DDBJ databases">
        <title>Mycena genomes resolve the evolution of fungal bioluminescence.</title>
        <authorList>
            <person name="Tsai I.J."/>
        </authorList>
    </citation>
    <scope>NUCLEOTIDE SEQUENCE</scope>
    <source>
        <strain evidence="3">CCC161011</strain>
    </source>
</reference>
<feature type="compositionally biased region" description="Basic and acidic residues" evidence="1">
    <location>
        <begin position="281"/>
        <end position="291"/>
    </location>
</feature>
<comment type="caution">
    <text evidence="3">The sequence shown here is derived from an EMBL/GenBank/DDBJ whole genome shotgun (WGS) entry which is preliminary data.</text>
</comment>
<keyword evidence="2" id="KW-0812">Transmembrane</keyword>
<evidence type="ECO:0000313" key="4">
    <source>
        <dbReference type="Proteomes" id="UP000620124"/>
    </source>
</evidence>
<keyword evidence="4" id="KW-1185">Reference proteome</keyword>
<feature type="region of interest" description="Disordered" evidence="1">
    <location>
        <begin position="133"/>
        <end position="173"/>
    </location>
</feature>
<evidence type="ECO:0000256" key="2">
    <source>
        <dbReference type="SAM" id="Phobius"/>
    </source>
</evidence>
<feature type="compositionally biased region" description="Low complexity" evidence="1">
    <location>
        <begin position="133"/>
        <end position="171"/>
    </location>
</feature>
<proteinExistence type="predicted"/>
<dbReference type="EMBL" id="JACAZI010000021">
    <property type="protein sequence ID" value="KAF7338144.1"/>
    <property type="molecule type" value="Genomic_DNA"/>
</dbReference>
<accession>A0A8H6XCC8</accession>
<keyword evidence="2" id="KW-1133">Transmembrane helix</keyword>
<evidence type="ECO:0000256" key="1">
    <source>
        <dbReference type="SAM" id="MobiDB-lite"/>
    </source>
</evidence>
<dbReference type="AlphaFoldDB" id="A0A8H6XCC8"/>
<gene>
    <name evidence="3" type="ORF">MVEN_02039200</name>
</gene>
<feature type="region of interest" description="Disordered" evidence="1">
    <location>
        <begin position="1"/>
        <end position="20"/>
    </location>
</feature>
<keyword evidence="2" id="KW-0472">Membrane</keyword>
<organism evidence="3 4">
    <name type="scientific">Mycena venus</name>
    <dbReference type="NCBI Taxonomy" id="2733690"/>
    <lineage>
        <taxon>Eukaryota</taxon>
        <taxon>Fungi</taxon>
        <taxon>Dikarya</taxon>
        <taxon>Basidiomycota</taxon>
        <taxon>Agaricomycotina</taxon>
        <taxon>Agaricomycetes</taxon>
        <taxon>Agaricomycetidae</taxon>
        <taxon>Agaricales</taxon>
        <taxon>Marasmiineae</taxon>
        <taxon>Mycenaceae</taxon>
        <taxon>Mycena</taxon>
    </lineage>
</organism>
<sequence>MQRALRRSPTEPPGQGPDPRCMDVATMGSPCLTFTALCSKTGPVFCCSNLMFILNGACEACEREIPDSWDTYSKTNSSHCDSSTVRSNPTSFPSTAPPVPSWALVMASATPTPSVFDFQVALDIIHNNFTASATSGDTSSSATATPSSSSAASQSSIATSSSDSTFSASPTLNPSPVPLSLASKASSTPVGAIVGGIIGALVVLALIGAGIWYIRRRRRGRHMAPSAAYKAALRAGNPSPMPYQPVYHDSPQSSTDDLTSEERPQSSSGLSPPSRPVSIHSESRFREHTTT</sequence>
<evidence type="ECO:0000313" key="3">
    <source>
        <dbReference type="EMBL" id="KAF7338144.1"/>
    </source>
</evidence>
<name>A0A8H6XCC8_9AGAR</name>
<feature type="transmembrane region" description="Helical" evidence="2">
    <location>
        <begin position="190"/>
        <end position="214"/>
    </location>
</feature>